<dbReference type="EMBL" id="JAVFWL010000002">
    <property type="protein sequence ID" value="KAK6733676.1"/>
    <property type="molecule type" value="Genomic_DNA"/>
</dbReference>
<proteinExistence type="predicted"/>
<protein>
    <submittedName>
        <fullName evidence="1">Uncharacterized protein</fullName>
    </submittedName>
</protein>
<evidence type="ECO:0000313" key="1">
    <source>
        <dbReference type="EMBL" id="KAK6733676.1"/>
    </source>
</evidence>
<organism evidence="1 2">
    <name type="scientific">Necator americanus</name>
    <name type="common">Human hookworm</name>
    <dbReference type="NCBI Taxonomy" id="51031"/>
    <lineage>
        <taxon>Eukaryota</taxon>
        <taxon>Metazoa</taxon>
        <taxon>Ecdysozoa</taxon>
        <taxon>Nematoda</taxon>
        <taxon>Chromadorea</taxon>
        <taxon>Rhabditida</taxon>
        <taxon>Rhabditina</taxon>
        <taxon>Rhabditomorpha</taxon>
        <taxon>Strongyloidea</taxon>
        <taxon>Ancylostomatidae</taxon>
        <taxon>Bunostominae</taxon>
        <taxon>Necator</taxon>
    </lineage>
</organism>
<reference evidence="1 2" key="1">
    <citation type="submission" date="2023-08" db="EMBL/GenBank/DDBJ databases">
        <title>A Necator americanus chromosomal reference genome.</title>
        <authorList>
            <person name="Ilik V."/>
            <person name="Petrzelkova K.J."/>
            <person name="Pardy F."/>
            <person name="Fuh T."/>
            <person name="Niatou-Singa F.S."/>
            <person name="Gouil Q."/>
            <person name="Baker L."/>
            <person name="Ritchie M.E."/>
            <person name="Jex A.R."/>
            <person name="Gazzola D."/>
            <person name="Li H."/>
            <person name="Toshio Fujiwara R."/>
            <person name="Zhan B."/>
            <person name="Aroian R.V."/>
            <person name="Pafco B."/>
            <person name="Schwarz E.M."/>
        </authorList>
    </citation>
    <scope>NUCLEOTIDE SEQUENCE [LARGE SCALE GENOMIC DNA]</scope>
    <source>
        <strain evidence="1 2">Aroian</strain>
        <tissue evidence="1">Whole animal</tissue>
    </source>
</reference>
<gene>
    <name evidence="1" type="primary">Necator_chrII.g5226</name>
    <name evidence="1" type="ORF">RB195_017434</name>
</gene>
<name>A0ABR1C8U5_NECAM</name>
<keyword evidence="2" id="KW-1185">Reference proteome</keyword>
<comment type="caution">
    <text evidence="1">The sequence shown here is derived from an EMBL/GenBank/DDBJ whole genome shotgun (WGS) entry which is preliminary data.</text>
</comment>
<evidence type="ECO:0000313" key="2">
    <source>
        <dbReference type="Proteomes" id="UP001303046"/>
    </source>
</evidence>
<dbReference type="Proteomes" id="UP001303046">
    <property type="component" value="Unassembled WGS sequence"/>
</dbReference>
<sequence length="86" mass="9613">MAAESFRRGSLEFIDCLPSRMPLSSDFNTYADVTDADLCLKNGMGKKFQLFTVVALHSWKSSFVLRITTVALVQRKQLQEIGNGVI</sequence>
<accession>A0ABR1C8U5</accession>